<evidence type="ECO:0000313" key="11">
    <source>
        <dbReference type="EMBL" id="GEN58791.1"/>
    </source>
</evidence>
<keyword evidence="3 8" id="KW-0349">Heme</keyword>
<keyword evidence="6" id="KW-0249">Electron transport</keyword>
<sequence length="138" mass="14269">MKNLRSTLSILALLSVLPVAARADSPGAGGDRDATMATGAETYKHVCQACHMANGKGGVGAAVIPALAGNPKLASPIYPATVVLNGYGAMPWFNGVLTPQQIADVVNYVRTHFGNSYKDTITVDTVKAMAGPAPHPMH</sequence>
<evidence type="ECO:0000256" key="6">
    <source>
        <dbReference type="ARBA" id="ARBA00022982"/>
    </source>
</evidence>
<name>A0A511X795_9PROT</name>
<organism evidence="11 12">
    <name type="scientific">Acetobacter nitrogenifigens DSM 23921 = NBRC 105050</name>
    <dbReference type="NCBI Taxonomy" id="1120919"/>
    <lineage>
        <taxon>Bacteria</taxon>
        <taxon>Pseudomonadati</taxon>
        <taxon>Pseudomonadota</taxon>
        <taxon>Alphaproteobacteria</taxon>
        <taxon>Acetobacterales</taxon>
        <taxon>Acetobacteraceae</taxon>
        <taxon>Acetobacter</taxon>
    </lineage>
</organism>
<keyword evidence="4" id="KW-0679">Respiratory chain</keyword>
<proteinExistence type="predicted"/>
<dbReference type="PROSITE" id="PS51007">
    <property type="entry name" value="CYTC"/>
    <property type="match status" value="1"/>
</dbReference>
<keyword evidence="7 8" id="KW-0408">Iron</keyword>
<dbReference type="RefSeq" id="WP_026396874.1">
    <property type="nucleotide sequence ID" value="NZ_AUBI01000002.1"/>
</dbReference>
<dbReference type="Proteomes" id="UP000321635">
    <property type="component" value="Unassembled WGS sequence"/>
</dbReference>
<evidence type="ECO:0000256" key="3">
    <source>
        <dbReference type="ARBA" id="ARBA00022617"/>
    </source>
</evidence>
<dbReference type="InterPro" id="IPR009056">
    <property type="entry name" value="Cyt_c-like_dom"/>
</dbReference>
<dbReference type="Gene3D" id="1.10.760.10">
    <property type="entry name" value="Cytochrome c-like domain"/>
    <property type="match status" value="1"/>
</dbReference>
<dbReference type="InterPro" id="IPR051459">
    <property type="entry name" value="Cytochrome_c-type_DH"/>
</dbReference>
<gene>
    <name evidence="11" type="ORF">ANI02nite_06750</name>
</gene>
<keyword evidence="12" id="KW-1185">Reference proteome</keyword>
<feature type="chain" id="PRO_5021858917" evidence="9">
    <location>
        <begin position="24"/>
        <end position="138"/>
    </location>
</feature>
<dbReference type="AlphaFoldDB" id="A0A511X795"/>
<accession>A0A511X795</accession>
<dbReference type="OrthoDB" id="5523448at2"/>
<evidence type="ECO:0000259" key="10">
    <source>
        <dbReference type="PROSITE" id="PS51007"/>
    </source>
</evidence>
<dbReference type="InterPro" id="IPR036909">
    <property type="entry name" value="Cyt_c-like_dom_sf"/>
</dbReference>
<comment type="caution">
    <text evidence="11">The sequence shown here is derived from an EMBL/GenBank/DDBJ whole genome shotgun (WGS) entry which is preliminary data.</text>
</comment>
<evidence type="ECO:0000256" key="2">
    <source>
        <dbReference type="ARBA" id="ARBA00022448"/>
    </source>
</evidence>
<dbReference type="PANTHER" id="PTHR35008">
    <property type="entry name" value="BLL4482 PROTEIN-RELATED"/>
    <property type="match status" value="1"/>
</dbReference>
<evidence type="ECO:0000256" key="4">
    <source>
        <dbReference type="ARBA" id="ARBA00022660"/>
    </source>
</evidence>
<protein>
    <submittedName>
        <fullName evidence="11">Cytochrome c</fullName>
    </submittedName>
</protein>
<feature type="signal peptide" evidence="9">
    <location>
        <begin position="1"/>
        <end position="23"/>
    </location>
</feature>
<evidence type="ECO:0000256" key="1">
    <source>
        <dbReference type="ARBA" id="ARBA00001926"/>
    </source>
</evidence>
<evidence type="ECO:0000256" key="7">
    <source>
        <dbReference type="ARBA" id="ARBA00023004"/>
    </source>
</evidence>
<dbReference type="EMBL" id="BJYF01000003">
    <property type="protein sequence ID" value="GEN58791.1"/>
    <property type="molecule type" value="Genomic_DNA"/>
</dbReference>
<keyword evidence="9" id="KW-0732">Signal</keyword>
<dbReference type="GO" id="GO:0009055">
    <property type="term" value="F:electron transfer activity"/>
    <property type="evidence" value="ECO:0007669"/>
    <property type="project" value="InterPro"/>
</dbReference>
<dbReference type="GO" id="GO:0005506">
    <property type="term" value="F:iron ion binding"/>
    <property type="evidence" value="ECO:0007669"/>
    <property type="project" value="InterPro"/>
</dbReference>
<dbReference type="Pfam" id="PF13442">
    <property type="entry name" value="Cytochrome_CBB3"/>
    <property type="match status" value="1"/>
</dbReference>
<comment type="cofactor">
    <cofactor evidence="1">
        <name>heme c</name>
        <dbReference type="ChEBI" id="CHEBI:61717"/>
    </cofactor>
</comment>
<keyword evidence="2" id="KW-0813">Transport</keyword>
<dbReference type="PRINTS" id="PR00605">
    <property type="entry name" value="CYTCHROMECIC"/>
</dbReference>
<dbReference type="InterPro" id="IPR008168">
    <property type="entry name" value="Cyt_C_IC"/>
</dbReference>
<evidence type="ECO:0000256" key="5">
    <source>
        <dbReference type="ARBA" id="ARBA00022723"/>
    </source>
</evidence>
<dbReference type="SUPFAM" id="SSF46626">
    <property type="entry name" value="Cytochrome c"/>
    <property type="match status" value="1"/>
</dbReference>
<dbReference type="GO" id="GO:0020037">
    <property type="term" value="F:heme binding"/>
    <property type="evidence" value="ECO:0007669"/>
    <property type="project" value="InterPro"/>
</dbReference>
<evidence type="ECO:0000256" key="9">
    <source>
        <dbReference type="SAM" id="SignalP"/>
    </source>
</evidence>
<evidence type="ECO:0000256" key="8">
    <source>
        <dbReference type="PROSITE-ProRule" id="PRU00433"/>
    </source>
</evidence>
<evidence type="ECO:0000313" key="12">
    <source>
        <dbReference type="Proteomes" id="UP000321635"/>
    </source>
</evidence>
<dbReference type="PANTHER" id="PTHR35008:SF9">
    <property type="entry name" value="CYTOCHROME C DOMAIN-CONTAINING PROTEIN"/>
    <property type="match status" value="1"/>
</dbReference>
<dbReference type="STRING" id="1120919.GCA_000429165_00694"/>
<feature type="domain" description="Cytochrome c" evidence="10">
    <location>
        <begin position="34"/>
        <end position="113"/>
    </location>
</feature>
<reference evidence="11 12" key="1">
    <citation type="submission" date="2019-07" db="EMBL/GenBank/DDBJ databases">
        <title>Whole genome shotgun sequence of Acetobacter nitrogenifigens NBRC 105050.</title>
        <authorList>
            <person name="Hosoyama A."/>
            <person name="Uohara A."/>
            <person name="Ohji S."/>
            <person name="Ichikawa N."/>
        </authorList>
    </citation>
    <scope>NUCLEOTIDE SEQUENCE [LARGE SCALE GENOMIC DNA]</scope>
    <source>
        <strain evidence="11 12">NBRC 105050</strain>
    </source>
</reference>
<keyword evidence="5 8" id="KW-0479">Metal-binding</keyword>